<dbReference type="EMBL" id="KZ857444">
    <property type="protein sequence ID" value="RDX44830.1"/>
    <property type="molecule type" value="Genomic_DNA"/>
</dbReference>
<organism evidence="1 2">
    <name type="scientific">Lentinus brumalis</name>
    <dbReference type="NCBI Taxonomy" id="2498619"/>
    <lineage>
        <taxon>Eukaryota</taxon>
        <taxon>Fungi</taxon>
        <taxon>Dikarya</taxon>
        <taxon>Basidiomycota</taxon>
        <taxon>Agaricomycotina</taxon>
        <taxon>Agaricomycetes</taxon>
        <taxon>Polyporales</taxon>
        <taxon>Polyporaceae</taxon>
        <taxon>Lentinus</taxon>
    </lineage>
</organism>
<reference evidence="1 2" key="1">
    <citation type="journal article" date="2018" name="Biotechnol. Biofuels">
        <title>Integrative visual omics of the white-rot fungus Polyporus brumalis exposes the biotechnological potential of its oxidative enzymes for delignifying raw plant biomass.</title>
        <authorList>
            <person name="Miyauchi S."/>
            <person name="Rancon A."/>
            <person name="Drula E."/>
            <person name="Hage H."/>
            <person name="Chaduli D."/>
            <person name="Favel A."/>
            <person name="Grisel S."/>
            <person name="Henrissat B."/>
            <person name="Herpoel-Gimbert I."/>
            <person name="Ruiz-Duenas F.J."/>
            <person name="Chevret D."/>
            <person name="Hainaut M."/>
            <person name="Lin J."/>
            <person name="Wang M."/>
            <person name="Pangilinan J."/>
            <person name="Lipzen A."/>
            <person name="Lesage-Meessen L."/>
            <person name="Navarro D."/>
            <person name="Riley R."/>
            <person name="Grigoriev I.V."/>
            <person name="Zhou S."/>
            <person name="Raouche S."/>
            <person name="Rosso M.N."/>
        </authorList>
    </citation>
    <scope>NUCLEOTIDE SEQUENCE [LARGE SCALE GENOMIC DNA]</scope>
    <source>
        <strain evidence="1 2">BRFM 1820</strain>
    </source>
</reference>
<gene>
    <name evidence="1" type="ORF">OH76DRAFT_1299669</name>
</gene>
<dbReference type="CDD" id="cd00303">
    <property type="entry name" value="retropepsin_like"/>
    <property type="match status" value="1"/>
</dbReference>
<dbReference type="STRING" id="139420.A0A371CX22"/>
<evidence type="ECO:0008006" key="3">
    <source>
        <dbReference type="Google" id="ProtNLM"/>
    </source>
</evidence>
<feature type="non-terminal residue" evidence="1">
    <location>
        <position position="91"/>
    </location>
</feature>
<dbReference type="InterPro" id="IPR021109">
    <property type="entry name" value="Peptidase_aspartic_dom_sf"/>
</dbReference>
<dbReference type="Gene3D" id="2.40.70.10">
    <property type="entry name" value="Acid Proteases"/>
    <property type="match status" value="1"/>
</dbReference>
<dbReference type="Pfam" id="PF13650">
    <property type="entry name" value="Asp_protease_2"/>
    <property type="match status" value="1"/>
</dbReference>
<dbReference type="AlphaFoldDB" id="A0A371CX22"/>
<dbReference type="SUPFAM" id="SSF50630">
    <property type="entry name" value="Acid proteases"/>
    <property type="match status" value="1"/>
</dbReference>
<sequence length="91" mass="10153">QLDIPLTIENPETGEQTDLVGLVDTGCTGSCVHRDLVRRAKLTMHAFEKPIQVYNADGSPNVGGHITHYVNLWVRVGDHRERMQFLVTDLG</sequence>
<dbReference type="OrthoDB" id="2717878at2759"/>
<name>A0A371CX22_9APHY</name>
<evidence type="ECO:0000313" key="1">
    <source>
        <dbReference type="EMBL" id="RDX44830.1"/>
    </source>
</evidence>
<feature type="non-terminal residue" evidence="1">
    <location>
        <position position="1"/>
    </location>
</feature>
<keyword evidence="2" id="KW-1185">Reference proteome</keyword>
<evidence type="ECO:0000313" key="2">
    <source>
        <dbReference type="Proteomes" id="UP000256964"/>
    </source>
</evidence>
<accession>A0A371CX22</accession>
<proteinExistence type="predicted"/>
<protein>
    <recommendedName>
        <fullName evidence="3">Peptidase A2 domain-containing protein</fullName>
    </recommendedName>
</protein>
<dbReference type="Proteomes" id="UP000256964">
    <property type="component" value="Unassembled WGS sequence"/>
</dbReference>